<accession>T1F5M4</accession>
<evidence type="ECO:0000313" key="4">
    <source>
        <dbReference type="Proteomes" id="UP000015101"/>
    </source>
</evidence>
<protein>
    <submittedName>
        <fullName evidence="2 3">Uncharacterized protein</fullName>
    </submittedName>
</protein>
<organism evidence="3 4">
    <name type="scientific">Helobdella robusta</name>
    <name type="common">Californian leech</name>
    <dbReference type="NCBI Taxonomy" id="6412"/>
    <lineage>
        <taxon>Eukaryota</taxon>
        <taxon>Metazoa</taxon>
        <taxon>Spiralia</taxon>
        <taxon>Lophotrochozoa</taxon>
        <taxon>Annelida</taxon>
        <taxon>Clitellata</taxon>
        <taxon>Hirudinea</taxon>
        <taxon>Rhynchobdellida</taxon>
        <taxon>Glossiphoniidae</taxon>
        <taxon>Helobdella</taxon>
    </lineage>
</organism>
<dbReference type="InParanoid" id="T1F5M4"/>
<dbReference type="EMBL" id="AMQM01004294">
    <property type="status" value="NOT_ANNOTATED_CDS"/>
    <property type="molecule type" value="Genomic_DNA"/>
</dbReference>
<reference evidence="4" key="1">
    <citation type="submission" date="2012-12" db="EMBL/GenBank/DDBJ databases">
        <authorList>
            <person name="Hellsten U."/>
            <person name="Grimwood J."/>
            <person name="Chapman J.A."/>
            <person name="Shapiro H."/>
            <person name="Aerts A."/>
            <person name="Otillar R.P."/>
            <person name="Terry A.Y."/>
            <person name="Boore J.L."/>
            <person name="Simakov O."/>
            <person name="Marletaz F."/>
            <person name="Cho S.-J."/>
            <person name="Edsinger-Gonzales E."/>
            <person name="Havlak P."/>
            <person name="Kuo D.-H."/>
            <person name="Larsson T."/>
            <person name="Lv J."/>
            <person name="Arendt D."/>
            <person name="Savage R."/>
            <person name="Osoegawa K."/>
            <person name="de Jong P."/>
            <person name="Lindberg D.R."/>
            <person name="Seaver E.C."/>
            <person name="Weisblat D.A."/>
            <person name="Putnam N.H."/>
            <person name="Grigoriev I.V."/>
            <person name="Rokhsar D.S."/>
        </authorList>
    </citation>
    <scope>NUCLEOTIDE SEQUENCE</scope>
</reference>
<dbReference type="EMBL" id="KB096502">
    <property type="protein sequence ID" value="ESO04255.1"/>
    <property type="molecule type" value="Genomic_DNA"/>
</dbReference>
<dbReference type="CTD" id="20204123"/>
<name>T1F5M4_HELRO</name>
<dbReference type="KEGG" id="hro:HELRODRAFT_172611"/>
<reference evidence="3" key="3">
    <citation type="submission" date="2015-06" db="UniProtKB">
        <authorList>
            <consortium name="EnsemblMetazoa"/>
        </authorList>
    </citation>
    <scope>IDENTIFICATION</scope>
</reference>
<evidence type="ECO:0000313" key="3">
    <source>
        <dbReference type="EnsemblMetazoa" id="HelroP172611"/>
    </source>
</evidence>
<feature type="compositionally biased region" description="Basic and acidic residues" evidence="1">
    <location>
        <begin position="216"/>
        <end position="235"/>
    </location>
</feature>
<dbReference type="AlphaFoldDB" id="T1F5M4"/>
<keyword evidence="4" id="KW-1185">Reference proteome</keyword>
<proteinExistence type="predicted"/>
<dbReference type="GeneID" id="20204123"/>
<gene>
    <name evidence="3" type="primary">20204123</name>
    <name evidence="2" type="ORF">HELRODRAFT_172611</name>
</gene>
<dbReference type="Proteomes" id="UP000015101">
    <property type="component" value="Unassembled WGS sequence"/>
</dbReference>
<dbReference type="HOGENOM" id="CLU_957370_0_0_1"/>
<evidence type="ECO:0000256" key="1">
    <source>
        <dbReference type="SAM" id="MobiDB-lite"/>
    </source>
</evidence>
<dbReference type="EnsemblMetazoa" id="HelroT172611">
    <property type="protein sequence ID" value="HelroP172611"/>
    <property type="gene ID" value="HelroG172611"/>
</dbReference>
<evidence type="ECO:0000313" key="2">
    <source>
        <dbReference type="EMBL" id="ESO04255.1"/>
    </source>
</evidence>
<dbReference type="RefSeq" id="XP_009017524.1">
    <property type="nucleotide sequence ID" value="XM_009019276.1"/>
</dbReference>
<reference evidence="2 4" key="2">
    <citation type="journal article" date="2013" name="Nature">
        <title>Insights into bilaterian evolution from three spiralian genomes.</title>
        <authorList>
            <person name="Simakov O."/>
            <person name="Marletaz F."/>
            <person name="Cho S.J."/>
            <person name="Edsinger-Gonzales E."/>
            <person name="Havlak P."/>
            <person name="Hellsten U."/>
            <person name="Kuo D.H."/>
            <person name="Larsson T."/>
            <person name="Lv J."/>
            <person name="Arendt D."/>
            <person name="Savage R."/>
            <person name="Osoegawa K."/>
            <person name="de Jong P."/>
            <person name="Grimwood J."/>
            <person name="Chapman J.A."/>
            <person name="Shapiro H."/>
            <person name="Aerts A."/>
            <person name="Otillar R.P."/>
            <person name="Terry A.Y."/>
            <person name="Boore J.L."/>
            <person name="Grigoriev I.V."/>
            <person name="Lindberg D.R."/>
            <person name="Seaver E.C."/>
            <person name="Weisblat D.A."/>
            <person name="Putnam N.H."/>
            <person name="Rokhsar D.S."/>
        </authorList>
    </citation>
    <scope>NUCLEOTIDE SEQUENCE</scope>
</reference>
<feature type="region of interest" description="Disordered" evidence="1">
    <location>
        <begin position="210"/>
        <end position="254"/>
    </location>
</feature>
<sequence>MKNIRVYYKLIYKRTIIKKFSDKAHFTPHAIELFPNVSKLSNVLLEETSSVEKTSHCDKINAIEMINANKPITTSTSLIDLVNGQLNKRNETIVEYEIDSSYYQTAKVAVAKFVAAGKQNAAAKKKVKVFDESTLENGVVGPIRRVEDHKAKASTAVDVTDLVPSNEKIVKSNDLLSAYAQFVVSSLTVKLAAANKLNLKPITTFRKKSDFNGSDVGRRKQEQEVDGLHSVDSKPQKGFSGFGSEPHSSPPIISPDLHMAEVNENIMEKAESWISGRYKRNVNGYLKFEIL</sequence>